<comment type="subcellular location">
    <subcellularLocation>
        <location evidence="1">Nucleus</location>
    </subcellularLocation>
</comment>
<dbReference type="GO" id="GO:0005634">
    <property type="term" value="C:nucleus"/>
    <property type="evidence" value="ECO:0007669"/>
    <property type="project" value="UniProtKB-SubCell"/>
</dbReference>
<dbReference type="InterPro" id="IPR013087">
    <property type="entry name" value="Znf_C2H2_type"/>
</dbReference>
<evidence type="ECO:0000256" key="1">
    <source>
        <dbReference type="ARBA" id="ARBA00004123"/>
    </source>
</evidence>
<evidence type="ECO:0000256" key="4">
    <source>
        <dbReference type="ARBA" id="ARBA00022771"/>
    </source>
</evidence>
<dbReference type="Gene3D" id="3.30.160.60">
    <property type="entry name" value="Classic Zinc Finger"/>
    <property type="match status" value="3"/>
</dbReference>
<dbReference type="GO" id="GO:0000978">
    <property type="term" value="F:RNA polymerase II cis-regulatory region sequence-specific DNA binding"/>
    <property type="evidence" value="ECO:0007669"/>
    <property type="project" value="TreeGrafter"/>
</dbReference>
<keyword evidence="2" id="KW-0479">Metal-binding</keyword>
<evidence type="ECO:0000259" key="8">
    <source>
        <dbReference type="PROSITE" id="PS50157"/>
    </source>
</evidence>
<evidence type="ECO:0000256" key="7">
    <source>
        <dbReference type="PROSITE-ProRule" id="PRU00042"/>
    </source>
</evidence>
<evidence type="ECO:0000256" key="6">
    <source>
        <dbReference type="ARBA" id="ARBA00023242"/>
    </source>
</evidence>
<dbReference type="AlphaFoldDB" id="A0A5N6U7F5"/>
<keyword evidence="6" id="KW-0539">Nucleus</keyword>
<dbReference type="SMART" id="SM00355">
    <property type="entry name" value="ZnF_C2H2"/>
    <property type="match status" value="7"/>
</dbReference>
<dbReference type="EMBL" id="ML742030">
    <property type="protein sequence ID" value="KAE8154339.1"/>
    <property type="molecule type" value="Genomic_DNA"/>
</dbReference>
<reference evidence="9 10" key="1">
    <citation type="submission" date="2019-04" db="EMBL/GenBank/DDBJ databases">
        <title>Friends and foes A comparative genomics study of 23 Aspergillus species from section Flavi.</title>
        <authorList>
            <consortium name="DOE Joint Genome Institute"/>
            <person name="Kjaerbolling I."/>
            <person name="Vesth T."/>
            <person name="Frisvad J.C."/>
            <person name="Nybo J.L."/>
            <person name="Theobald S."/>
            <person name="Kildgaard S."/>
            <person name="Isbrandt T."/>
            <person name="Kuo A."/>
            <person name="Sato A."/>
            <person name="Lyhne E.K."/>
            <person name="Kogle M.E."/>
            <person name="Wiebenga A."/>
            <person name="Kun R.S."/>
            <person name="Lubbers R.J."/>
            <person name="Makela M.R."/>
            <person name="Barry K."/>
            <person name="Chovatia M."/>
            <person name="Clum A."/>
            <person name="Daum C."/>
            <person name="Haridas S."/>
            <person name="He G."/>
            <person name="LaButti K."/>
            <person name="Lipzen A."/>
            <person name="Mondo S."/>
            <person name="Riley R."/>
            <person name="Salamov A."/>
            <person name="Simmons B.A."/>
            <person name="Magnuson J.K."/>
            <person name="Henrissat B."/>
            <person name="Mortensen U.H."/>
            <person name="Larsen T.O."/>
            <person name="Devries R.P."/>
            <person name="Grigoriev I.V."/>
            <person name="Machida M."/>
            <person name="Baker S.E."/>
            <person name="Andersen M.R."/>
        </authorList>
    </citation>
    <scope>NUCLEOTIDE SEQUENCE [LARGE SCALE GENOMIC DNA]</scope>
    <source>
        <strain evidence="9 10">IBT 18842</strain>
    </source>
</reference>
<dbReference type="Proteomes" id="UP000325780">
    <property type="component" value="Unassembled WGS sequence"/>
</dbReference>
<keyword evidence="10" id="KW-1185">Reference proteome</keyword>
<keyword evidence="3" id="KW-0677">Repeat</keyword>
<dbReference type="GO" id="GO:0003700">
    <property type="term" value="F:DNA-binding transcription factor activity"/>
    <property type="evidence" value="ECO:0007669"/>
    <property type="project" value="TreeGrafter"/>
</dbReference>
<feature type="domain" description="C2H2-type" evidence="8">
    <location>
        <begin position="115"/>
        <end position="144"/>
    </location>
</feature>
<dbReference type="Pfam" id="PF12874">
    <property type="entry name" value="zf-met"/>
    <property type="match status" value="1"/>
</dbReference>
<protein>
    <recommendedName>
        <fullName evidence="8">C2H2-type domain-containing protein</fullName>
    </recommendedName>
</protein>
<evidence type="ECO:0000313" key="9">
    <source>
        <dbReference type="EMBL" id="KAE8154339.1"/>
    </source>
</evidence>
<dbReference type="GO" id="GO:0008270">
    <property type="term" value="F:zinc ion binding"/>
    <property type="evidence" value="ECO:0007669"/>
    <property type="project" value="UniProtKB-KW"/>
</dbReference>
<evidence type="ECO:0000256" key="5">
    <source>
        <dbReference type="ARBA" id="ARBA00022833"/>
    </source>
</evidence>
<evidence type="ECO:0000256" key="3">
    <source>
        <dbReference type="ARBA" id="ARBA00022737"/>
    </source>
</evidence>
<evidence type="ECO:0000256" key="2">
    <source>
        <dbReference type="ARBA" id="ARBA00022723"/>
    </source>
</evidence>
<sequence>MADYDCLTCTATFWELWDRDDHMDYYDHWPECETCPRSFGSWSACHQHMNATGHYAPRFYCETCNKEFRSEHASRQHMTSMGHWRPRIPCEMCNKVFLDEETANRHMKKEGHYKNYCPSCDIRFQNENNLRMHLNSKVHRGTNITCPFCKKQYTSVGGVAHHLERGSCPNAPRLNRETIYRTLRERDRTGVITNKLIEWKEEESLEYSATHNAFNGSSWECYVCHRKFRCIKSLNAHLNSPVHKQNLYHCPNLSSRCSKQFTTLASLLNHLESESCGLMRFEKVQDTYSKTIRGIRMISL</sequence>
<accession>A0A5N6U7F5</accession>
<dbReference type="PROSITE" id="PS50157">
    <property type="entry name" value="ZINC_FINGER_C2H2_2"/>
    <property type="match status" value="2"/>
</dbReference>
<dbReference type="InterPro" id="IPR036236">
    <property type="entry name" value="Znf_C2H2_sf"/>
</dbReference>
<dbReference type="Pfam" id="PF12171">
    <property type="entry name" value="zf-C2H2_jaz"/>
    <property type="match status" value="2"/>
</dbReference>
<proteinExistence type="predicted"/>
<dbReference type="GO" id="GO:0006357">
    <property type="term" value="P:regulation of transcription by RNA polymerase II"/>
    <property type="evidence" value="ECO:0007669"/>
    <property type="project" value="TreeGrafter"/>
</dbReference>
<feature type="domain" description="C2H2-type" evidence="8">
    <location>
        <begin position="59"/>
        <end position="86"/>
    </location>
</feature>
<keyword evidence="4 7" id="KW-0863">Zinc-finger</keyword>
<gene>
    <name evidence="9" type="ORF">BDV25DRAFT_116490</name>
</gene>
<evidence type="ECO:0000313" key="10">
    <source>
        <dbReference type="Proteomes" id="UP000325780"/>
    </source>
</evidence>
<dbReference type="PANTHER" id="PTHR24390:SF79">
    <property type="entry name" value="ASPARAGINE-RICH ZINC FINGER PROTEIN AZF1"/>
    <property type="match status" value="1"/>
</dbReference>
<dbReference type="PROSITE" id="PS00028">
    <property type="entry name" value="ZINC_FINGER_C2H2_1"/>
    <property type="match status" value="4"/>
</dbReference>
<dbReference type="OrthoDB" id="6077919at2759"/>
<keyword evidence="5" id="KW-0862">Zinc</keyword>
<name>A0A5N6U7F5_ASPAV</name>
<dbReference type="InterPro" id="IPR022755">
    <property type="entry name" value="Znf_C2H2_jaz"/>
</dbReference>
<dbReference type="SUPFAM" id="SSF57667">
    <property type="entry name" value="beta-beta-alpha zinc fingers"/>
    <property type="match status" value="2"/>
</dbReference>
<organism evidence="9 10">
    <name type="scientific">Aspergillus avenaceus</name>
    <dbReference type="NCBI Taxonomy" id="36643"/>
    <lineage>
        <taxon>Eukaryota</taxon>
        <taxon>Fungi</taxon>
        <taxon>Dikarya</taxon>
        <taxon>Ascomycota</taxon>
        <taxon>Pezizomycotina</taxon>
        <taxon>Eurotiomycetes</taxon>
        <taxon>Eurotiomycetidae</taxon>
        <taxon>Eurotiales</taxon>
        <taxon>Aspergillaceae</taxon>
        <taxon>Aspergillus</taxon>
        <taxon>Aspergillus subgen. Circumdati</taxon>
    </lineage>
</organism>
<dbReference type="PANTHER" id="PTHR24390">
    <property type="entry name" value="ZINC FINGER PROTEIN"/>
    <property type="match status" value="1"/>
</dbReference>